<accession>A0ABW3L0C1</accession>
<proteinExistence type="inferred from homology"/>
<sequence>MLKNQKPIVYVDADSCPVKEEIQRVCQKHVVTPVFVSTFNHYSPDADNDNWRIIDPDDQAVDLYILNKVEKGDLVITQDLSFAVLLMGQGVYALTPRGKLIAEADADEILYRKYLRQKNQKARNRIKGPSALTDEDKKRFEMQLENFLSNNEGIF</sequence>
<evidence type="ECO:0000256" key="2">
    <source>
        <dbReference type="HAMAP-Rule" id="MF_00489"/>
    </source>
</evidence>
<dbReference type="EMBL" id="JBHTKL010000001">
    <property type="protein sequence ID" value="MFD1018786.1"/>
    <property type="molecule type" value="Genomic_DNA"/>
</dbReference>
<organism evidence="3 4">
    <name type="scientific">Thalassobacillus hwangdonensis</name>
    <dbReference type="NCBI Taxonomy" id="546108"/>
    <lineage>
        <taxon>Bacteria</taxon>
        <taxon>Bacillati</taxon>
        <taxon>Bacillota</taxon>
        <taxon>Bacilli</taxon>
        <taxon>Bacillales</taxon>
        <taxon>Bacillaceae</taxon>
        <taxon>Thalassobacillus</taxon>
    </lineage>
</organism>
<dbReference type="Proteomes" id="UP001596990">
    <property type="component" value="Unassembled WGS sequence"/>
</dbReference>
<evidence type="ECO:0000256" key="1">
    <source>
        <dbReference type="ARBA" id="ARBA00008522"/>
    </source>
</evidence>
<comment type="similarity">
    <text evidence="1 2">Belongs to the UPF0178 family.</text>
</comment>
<dbReference type="PANTHER" id="PTHR35146:SF1">
    <property type="entry name" value="UPF0178 PROTEIN YAII"/>
    <property type="match status" value="1"/>
</dbReference>
<dbReference type="HAMAP" id="MF_00489">
    <property type="entry name" value="UPF0178"/>
    <property type="match status" value="1"/>
</dbReference>
<evidence type="ECO:0000313" key="4">
    <source>
        <dbReference type="Proteomes" id="UP001596990"/>
    </source>
</evidence>
<comment type="caution">
    <text evidence="3">The sequence shown here is derived from an EMBL/GenBank/DDBJ whole genome shotgun (WGS) entry which is preliminary data.</text>
</comment>
<dbReference type="InterPro" id="IPR003791">
    <property type="entry name" value="UPF0178"/>
</dbReference>
<reference evidence="4" key="1">
    <citation type="journal article" date="2019" name="Int. J. Syst. Evol. Microbiol.">
        <title>The Global Catalogue of Microorganisms (GCM) 10K type strain sequencing project: providing services to taxonomists for standard genome sequencing and annotation.</title>
        <authorList>
            <consortium name="The Broad Institute Genomics Platform"/>
            <consortium name="The Broad Institute Genome Sequencing Center for Infectious Disease"/>
            <person name="Wu L."/>
            <person name="Ma J."/>
        </authorList>
    </citation>
    <scope>NUCLEOTIDE SEQUENCE [LARGE SCALE GENOMIC DNA]</scope>
    <source>
        <strain evidence="4">CCUG 56607</strain>
    </source>
</reference>
<keyword evidence="4" id="KW-1185">Reference proteome</keyword>
<evidence type="ECO:0000313" key="3">
    <source>
        <dbReference type="EMBL" id="MFD1018786.1"/>
    </source>
</evidence>
<protein>
    <recommendedName>
        <fullName evidence="2">UPF0178 protein ACFQ2J_06205</fullName>
    </recommendedName>
</protein>
<dbReference type="PANTHER" id="PTHR35146">
    <property type="entry name" value="UPF0178 PROTEIN YAII"/>
    <property type="match status" value="1"/>
</dbReference>
<name>A0ABW3L0C1_9BACI</name>
<dbReference type="Pfam" id="PF02639">
    <property type="entry name" value="DUF188"/>
    <property type="match status" value="1"/>
</dbReference>
<gene>
    <name evidence="3" type="ORF">ACFQ2J_06205</name>
</gene>
<dbReference type="RefSeq" id="WP_386057554.1">
    <property type="nucleotide sequence ID" value="NZ_JBHTKL010000001.1"/>
</dbReference>